<keyword evidence="4" id="KW-1185">Reference proteome</keyword>
<keyword evidence="1" id="KW-0175">Coiled coil</keyword>
<dbReference type="Pfam" id="PF20250">
    <property type="entry name" value="FapA_N"/>
    <property type="match status" value="1"/>
</dbReference>
<dbReference type="PANTHER" id="PTHR38032">
    <property type="entry name" value="POLYMERASE-RELATED"/>
    <property type="match status" value="1"/>
</dbReference>
<dbReference type="AlphaFoldDB" id="A0A6I2UIE0"/>
<dbReference type="InterPro" id="IPR046866">
    <property type="entry name" value="FapA_N"/>
</dbReference>
<dbReference type="EMBL" id="VUNR01000012">
    <property type="protein sequence ID" value="MSU08762.1"/>
    <property type="molecule type" value="Genomic_DNA"/>
</dbReference>
<reference evidence="3 4" key="1">
    <citation type="submission" date="2019-08" db="EMBL/GenBank/DDBJ databases">
        <title>In-depth cultivation of the pig gut microbiome towards novel bacterial diversity and tailored functional studies.</title>
        <authorList>
            <person name="Wylensek D."/>
            <person name="Hitch T.C.A."/>
            <person name="Clavel T."/>
        </authorList>
    </citation>
    <scope>NUCLEOTIDE SEQUENCE [LARGE SCALE GENOMIC DNA]</scope>
    <source>
        <strain evidence="3 4">WCA-693-APC-5D-A</strain>
    </source>
</reference>
<dbReference type="RefSeq" id="WP_154406929.1">
    <property type="nucleotide sequence ID" value="NZ_JAQXJM010000011.1"/>
</dbReference>
<feature type="coiled-coil region" evidence="1">
    <location>
        <begin position="429"/>
        <end position="463"/>
    </location>
</feature>
<proteinExistence type="predicted"/>
<comment type="caution">
    <text evidence="3">The sequence shown here is derived from an EMBL/GenBank/DDBJ whole genome shotgun (WGS) entry which is preliminary data.</text>
</comment>
<dbReference type="Pfam" id="PF03961">
    <property type="entry name" value="FapA"/>
    <property type="match status" value="1"/>
</dbReference>
<name>A0A6I2UIE0_9FIRM</name>
<dbReference type="GeneID" id="96778694"/>
<feature type="domain" description="Flagellar Assembly Protein A N-terminal region" evidence="2">
    <location>
        <begin position="110"/>
        <end position="273"/>
    </location>
</feature>
<organism evidence="3 4">
    <name type="scientific">Anaerovibrio slackiae</name>
    <dbReference type="NCBI Taxonomy" id="2652309"/>
    <lineage>
        <taxon>Bacteria</taxon>
        <taxon>Bacillati</taxon>
        <taxon>Bacillota</taxon>
        <taxon>Negativicutes</taxon>
        <taxon>Selenomonadales</taxon>
        <taxon>Selenomonadaceae</taxon>
        <taxon>Anaerovibrio</taxon>
    </lineage>
</organism>
<gene>
    <name evidence="3" type="ORF">FYJ84_07175</name>
</gene>
<evidence type="ECO:0000313" key="3">
    <source>
        <dbReference type="EMBL" id="MSU08762.1"/>
    </source>
</evidence>
<evidence type="ECO:0000313" key="4">
    <source>
        <dbReference type="Proteomes" id="UP000433181"/>
    </source>
</evidence>
<dbReference type="Proteomes" id="UP000433181">
    <property type="component" value="Unassembled WGS sequence"/>
</dbReference>
<dbReference type="PANTHER" id="PTHR38032:SF1">
    <property type="entry name" value="RNA-BINDING PROTEIN KHPB N-TERMINAL DOMAIN-CONTAINING PROTEIN"/>
    <property type="match status" value="1"/>
</dbReference>
<protein>
    <submittedName>
        <fullName evidence="3">DUF342 domain-containing protein</fullName>
    </submittedName>
</protein>
<dbReference type="InterPro" id="IPR005646">
    <property type="entry name" value="FapA"/>
</dbReference>
<accession>A0A6I2UIE0</accession>
<evidence type="ECO:0000259" key="2">
    <source>
        <dbReference type="Pfam" id="PF20250"/>
    </source>
</evidence>
<dbReference type="InterPro" id="IPR046865">
    <property type="entry name" value="FapA_b_solenoid"/>
</dbReference>
<evidence type="ECO:0000256" key="1">
    <source>
        <dbReference type="SAM" id="Coils"/>
    </source>
</evidence>
<sequence>MDDHKIIAKVGGSEEGYLFEFCSDGVFLTVYPKSEKGLMFEMSDMRRVLKDFSVDDYDLKLLTDTLKENSGEPVLLGKKFILPKEFEGAVLDEEAAEAVREHVVYGAAIVEVAPDKLSATLRFDIGSRESVPTLEMIMDAIRLRNVKFGIMPDAIKEAMETRRPTVIAKGEPPQNGKDAVIDKKFNIGEKGVPVVDEHDRADYKNLNMFLRAVKGQVLAERIPHTKGIPGTNVYGDKINAKNGKPKPVPNGKNTIVKDENFVVADMDGQIVDKGSKIDVDPRLEIKGDVGMATGNIDFDGAIVVNGNVEAGFVVKAAGDIEIKGMVSGADVEGRNIFVKGGVQGMNRGRIKALEDFRASFAENADIEACGDIYIQDVAMHSTIRAGHHLVMDEGKGQITGGNLAAGEEIRAKCIGNEANVITRVSVGVNPMLQKEYQAVLKEYNEAKKRQESLNKTLSTLEKIDMNQLPPAKVEQLNALVRSQFPLAGQVERCERRLREIDAELQKMRNGRVRVLDTMYPGVRLSINSIIKNVQVKETHCTQYVKDDFIVVGAY</sequence>